<dbReference type="SUPFAM" id="SSF55035">
    <property type="entry name" value="NAD-binding domain of HMG-CoA reductase"/>
    <property type="match status" value="1"/>
</dbReference>
<evidence type="ECO:0000256" key="2">
    <source>
        <dbReference type="ARBA" id="ARBA00023002"/>
    </source>
</evidence>
<evidence type="ECO:0000313" key="4">
    <source>
        <dbReference type="EMBL" id="GGA50626.1"/>
    </source>
</evidence>
<reference evidence="5" key="1">
    <citation type="journal article" date="2019" name="Int. J. Syst. Evol. Microbiol.">
        <title>The Global Catalogue of Microorganisms (GCM) 10K type strain sequencing project: providing services to taxonomists for standard genome sequencing and annotation.</title>
        <authorList>
            <consortium name="The Broad Institute Genomics Platform"/>
            <consortium name="The Broad Institute Genome Sequencing Center for Infectious Disease"/>
            <person name="Wu L."/>
            <person name="Ma J."/>
        </authorList>
    </citation>
    <scope>NUCLEOTIDE SEQUENCE [LARGE SCALE GENOMIC DNA]</scope>
    <source>
        <strain evidence="5">CGMCC 1.12404</strain>
    </source>
</reference>
<evidence type="ECO:0000313" key="5">
    <source>
        <dbReference type="Proteomes" id="UP000617979"/>
    </source>
</evidence>
<keyword evidence="5" id="KW-1185">Reference proteome</keyword>
<dbReference type="RefSeq" id="WP_188432834.1">
    <property type="nucleotide sequence ID" value="NZ_BMEX01000009.1"/>
</dbReference>
<dbReference type="PROSITE" id="PS00066">
    <property type="entry name" value="HMG_COA_REDUCTASE_1"/>
    <property type="match status" value="1"/>
</dbReference>
<proteinExistence type="inferred from homology"/>
<dbReference type="PANTHER" id="PTHR10572">
    <property type="entry name" value="3-HYDROXY-3-METHYLGLUTARYL-COENZYME A REDUCTASE"/>
    <property type="match status" value="1"/>
</dbReference>
<dbReference type="InterPro" id="IPR009029">
    <property type="entry name" value="HMG_CoA_Rdtase_sub-bd_dom_sf"/>
</dbReference>
<accession>A0ABQ1GVH3</accession>
<evidence type="ECO:0000256" key="1">
    <source>
        <dbReference type="ARBA" id="ARBA00007661"/>
    </source>
</evidence>
<keyword evidence="2 3" id="KW-0560">Oxidoreductase</keyword>
<dbReference type="CDD" id="cd00644">
    <property type="entry name" value="HMG-CoA_reductase_classII"/>
    <property type="match status" value="1"/>
</dbReference>
<dbReference type="Gene3D" id="1.10.8.660">
    <property type="match status" value="1"/>
</dbReference>
<dbReference type="InterPro" id="IPR004553">
    <property type="entry name" value="HMG_CoA_Rdtase_bac-typ"/>
</dbReference>
<evidence type="ECO:0000256" key="3">
    <source>
        <dbReference type="RuleBase" id="RU361219"/>
    </source>
</evidence>
<name>A0ABQ1GVH3_9BACL</name>
<dbReference type="Gene3D" id="3.90.770.10">
    <property type="entry name" value="3-hydroxy-3-methylglutaryl-coenzyme A Reductase, Chain A, domain 2"/>
    <property type="match status" value="2"/>
</dbReference>
<comment type="caution">
    <text evidence="4">The sequence shown here is derived from an EMBL/GenBank/DDBJ whole genome shotgun (WGS) entry which is preliminary data.</text>
</comment>
<dbReference type="PROSITE" id="PS50065">
    <property type="entry name" value="HMG_COA_REDUCTASE_4"/>
    <property type="match status" value="1"/>
</dbReference>
<dbReference type="InterPro" id="IPR002202">
    <property type="entry name" value="HMG_CoA_Rdtase"/>
</dbReference>
<protein>
    <recommendedName>
        <fullName evidence="3">3-hydroxy-3-methylglutaryl coenzyme A reductase</fullName>
        <shortName evidence="3">HMG-CoA reductase</shortName>
        <ecNumber evidence="3">1.1.1.88</ecNumber>
    </recommendedName>
</protein>
<dbReference type="PANTHER" id="PTHR10572:SF24">
    <property type="entry name" value="3-HYDROXY-3-METHYLGLUTARYL-COENZYME A REDUCTASE"/>
    <property type="match status" value="1"/>
</dbReference>
<keyword evidence="3" id="KW-0520">NAD</keyword>
<comment type="similarity">
    <text evidence="1 3">Belongs to the HMG-CoA reductase family.</text>
</comment>
<dbReference type="InterPro" id="IPR023076">
    <property type="entry name" value="HMG_CoA_Rdtase_CS"/>
</dbReference>
<gene>
    <name evidence="4" type="ORF">GCM10007416_24740</name>
</gene>
<comment type="pathway">
    <text evidence="3">Metabolic intermediate metabolism; (R)-mevalonate degradation; (S)-3-hydroxy-3-methylglutaryl-CoA from (R)-mevalonate: step 1/1.</text>
</comment>
<dbReference type="Proteomes" id="UP000617979">
    <property type="component" value="Unassembled WGS sequence"/>
</dbReference>
<sequence length="421" mass="45096">MSTRIPGFYRLTAEQRLEMVAEAADLTQEERDLLCGRTPLEMTVADRMVENAIGYMSIPLGIGLNFKINGMDRFVPMATEEPSVIAAASHAAKLAYQTGGFHVTVTGSIMRGQIQVVGISDPYGAMGRIYENKEALLQECNAKDPTLVSLGGGAKDLEVHVIETARKKMVVVHLLVDTKDAMGANSINTMAEAVAPKIESITGGQVILRIISNLADRRLVRARAVFESASIGGDAIVQNILRAYEFAEADPYRAATHNKGIMNGISAVVLATGNDTRAIEAGAHAYASRSGQYRSLTHWEVNSAGNLVGTLEMPLAVGIVGGATRSHPIAQLALKIMKVRSVEELSGVIAAVGLAQNFAAVRALSAEGIQEGHMALHARNLAVMAGAKGWEIDQTVELAVQAKDVRFDTITNLLTKVRNRR</sequence>
<dbReference type="PROSITE" id="PS00318">
    <property type="entry name" value="HMG_COA_REDUCTASE_2"/>
    <property type="match status" value="1"/>
</dbReference>
<organism evidence="4 5">
    <name type="scientific">Kroppenstedtia guangzhouensis</name>
    <dbReference type="NCBI Taxonomy" id="1274356"/>
    <lineage>
        <taxon>Bacteria</taxon>
        <taxon>Bacillati</taxon>
        <taxon>Bacillota</taxon>
        <taxon>Bacilli</taxon>
        <taxon>Bacillales</taxon>
        <taxon>Thermoactinomycetaceae</taxon>
        <taxon>Kroppenstedtia</taxon>
    </lineage>
</organism>
<dbReference type="NCBIfam" id="TIGR00532">
    <property type="entry name" value="HMG_CoA_R_NAD"/>
    <property type="match status" value="1"/>
</dbReference>
<dbReference type="EC" id="1.1.1.88" evidence="3"/>
<dbReference type="InterPro" id="IPR023074">
    <property type="entry name" value="HMG_CoA_Rdtase_cat_sf"/>
</dbReference>
<dbReference type="SUPFAM" id="SSF56542">
    <property type="entry name" value="Substrate-binding domain of HMG-CoA reductase"/>
    <property type="match status" value="1"/>
</dbReference>
<comment type="catalytic activity">
    <reaction evidence="3">
        <text>(R)-mevalonate + 2 NAD(+) + CoA = (3S)-3-hydroxy-3-methylglutaryl-CoA + 2 NADH + 2 H(+)</text>
        <dbReference type="Rhea" id="RHEA:14833"/>
        <dbReference type="ChEBI" id="CHEBI:15378"/>
        <dbReference type="ChEBI" id="CHEBI:36464"/>
        <dbReference type="ChEBI" id="CHEBI:43074"/>
        <dbReference type="ChEBI" id="CHEBI:57287"/>
        <dbReference type="ChEBI" id="CHEBI:57540"/>
        <dbReference type="ChEBI" id="CHEBI:57945"/>
        <dbReference type="EC" id="1.1.1.88"/>
    </reaction>
</comment>
<dbReference type="Pfam" id="PF00368">
    <property type="entry name" value="HMG-CoA_red"/>
    <property type="match status" value="1"/>
</dbReference>
<dbReference type="PRINTS" id="PR00071">
    <property type="entry name" value="HMGCOARDTASE"/>
</dbReference>
<dbReference type="InterPro" id="IPR009023">
    <property type="entry name" value="HMG_CoA_Rdtase_NAD(P)-bd_sf"/>
</dbReference>
<dbReference type="EMBL" id="BMEX01000009">
    <property type="protein sequence ID" value="GGA50626.1"/>
    <property type="molecule type" value="Genomic_DNA"/>
</dbReference>